<evidence type="ECO:0000259" key="1">
    <source>
        <dbReference type="Pfam" id="PF13336"/>
    </source>
</evidence>
<keyword evidence="2" id="KW-0378">Hydrolase</keyword>
<evidence type="ECO:0000313" key="3">
    <source>
        <dbReference type="Proteomes" id="UP000235916"/>
    </source>
</evidence>
<dbReference type="AlphaFoldDB" id="A0A2N8L1H7"/>
<dbReference type="GO" id="GO:0016787">
    <property type="term" value="F:hydrolase activity"/>
    <property type="evidence" value="ECO:0007669"/>
    <property type="project" value="UniProtKB-KW"/>
</dbReference>
<comment type="caution">
    <text evidence="2">The sequence shown here is derived from an EMBL/GenBank/DDBJ whole genome shotgun (WGS) entry which is preliminary data.</text>
</comment>
<gene>
    <name evidence="2" type="ORF">C1O66_04040</name>
</gene>
<dbReference type="InterPro" id="IPR046433">
    <property type="entry name" value="ActCoA_hydro"/>
</dbReference>
<dbReference type="Gene3D" id="3.40.1080.10">
    <property type="entry name" value="Glutaconate Coenzyme A-transferase"/>
    <property type="match status" value="1"/>
</dbReference>
<dbReference type="Proteomes" id="UP000235916">
    <property type="component" value="Unassembled WGS sequence"/>
</dbReference>
<feature type="domain" description="Acetyl-CoA hydrolase/transferase C-terminal" evidence="1">
    <location>
        <begin position="426"/>
        <end position="593"/>
    </location>
</feature>
<sequence>MEATVDEILRRIPGDIGLALPLGIGKPNPLVNALYRRVAALPERRLRIYTALSLEKPKGRTELEQHFLAPLVERVFGDYPDLAYVGPLRAGQLPPNISVQEFFLKTADYLGNEAAQQGFICTNYSFAVRDICAQGVNLLIQAVAARVNPETGEREFSLSCNPDLSFDLLEHQRAAGQPVLTVAMVNEALPFMPGPAVADARLFDLMVEGPGCSHALFAPPNAAISWADYAIGLHASSLVKDGGTLQIGIGSLGDAIAQALIVRDSRNHDYRAILAGLCSGGAAEAPDGWQEGRELGRFEQGLYGCSEMFVNGFMRLIDAGLIRRLVFDDLALQQLALEGRLGAAPDAGVIRALCERGRIASPLRASDLAFLQSQGLLQAGVTLAADGHLLFWQGQTWSNQPEALAPELIGLGWRRAALMHGGFFLGPRDFYQRLRELPEALRQSIAMTRIHYINELYGDVRGSEALKRAQRRDARFINTTMKMTLLGAASSDGYESGQMVSGVGGQYNFVAMAHALPDARSILLLRATHDNAQGLSSSIAWHYANCTIPRHLRDIVVTEYGVADLRGCSDAEVISRLLQVCDSRFQQGLMDEAKAHGKLPADYQLPTAARRNLPETLRERLRPWRNSGVLPDFPFGTDLSDEEMQIVRALKKLKHASHHPVELVKLIVKSLGPQAPVPEAWLERLGLNEAHSFKQLFLRRLFASNL</sequence>
<name>A0A2N8L1H7_9BURK</name>
<dbReference type="GO" id="GO:0008775">
    <property type="term" value="F:acetate CoA-transferase activity"/>
    <property type="evidence" value="ECO:0007669"/>
    <property type="project" value="InterPro"/>
</dbReference>
<dbReference type="Pfam" id="PF13336">
    <property type="entry name" value="AcetylCoA_hyd_C"/>
    <property type="match status" value="1"/>
</dbReference>
<accession>A0A2N8L1H7</accession>
<dbReference type="InterPro" id="IPR026888">
    <property type="entry name" value="AcetylCoA_hyd_C"/>
</dbReference>
<proteinExistence type="predicted"/>
<dbReference type="InterPro" id="IPR037171">
    <property type="entry name" value="NagB/RpiA_transferase-like"/>
</dbReference>
<keyword evidence="3" id="KW-1185">Reference proteome</keyword>
<organism evidence="2 3">
    <name type="scientific">Kinneretia aquatilis</name>
    <dbReference type="NCBI Taxonomy" id="2070761"/>
    <lineage>
        <taxon>Bacteria</taxon>
        <taxon>Pseudomonadati</taxon>
        <taxon>Pseudomonadota</taxon>
        <taxon>Betaproteobacteria</taxon>
        <taxon>Burkholderiales</taxon>
        <taxon>Sphaerotilaceae</taxon>
        <taxon>Roseateles</taxon>
    </lineage>
</organism>
<dbReference type="SUPFAM" id="SSF100950">
    <property type="entry name" value="NagB/RpiA/CoA transferase-like"/>
    <property type="match status" value="1"/>
</dbReference>
<dbReference type="PANTHER" id="PTHR21432:SF20">
    <property type="entry name" value="ACETYL-COA HYDROLASE"/>
    <property type="match status" value="1"/>
</dbReference>
<dbReference type="InterPro" id="IPR038460">
    <property type="entry name" value="AcetylCoA_hyd_C_sf"/>
</dbReference>
<dbReference type="EMBL" id="POSP01000003">
    <property type="protein sequence ID" value="PND39546.1"/>
    <property type="molecule type" value="Genomic_DNA"/>
</dbReference>
<dbReference type="PANTHER" id="PTHR21432">
    <property type="entry name" value="ACETYL-COA HYDROLASE-RELATED"/>
    <property type="match status" value="1"/>
</dbReference>
<dbReference type="OrthoDB" id="9801795at2"/>
<dbReference type="GO" id="GO:0006083">
    <property type="term" value="P:acetate metabolic process"/>
    <property type="evidence" value="ECO:0007669"/>
    <property type="project" value="InterPro"/>
</dbReference>
<evidence type="ECO:0000313" key="2">
    <source>
        <dbReference type="EMBL" id="PND39546.1"/>
    </source>
</evidence>
<dbReference type="Gene3D" id="3.40.1080.20">
    <property type="entry name" value="Acetyl-CoA hydrolase/transferase C-terminal domain"/>
    <property type="match status" value="1"/>
</dbReference>
<dbReference type="Gene3D" id="3.30.750.70">
    <property type="entry name" value="4-hydroxybutyrate coenzyme like domains"/>
    <property type="match status" value="1"/>
</dbReference>
<reference evidence="2 3" key="1">
    <citation type="submission" date="2018-01" db="EMBL/GenBank/DDBJ databases">
        <title>Draft genome sequence of Paucibacter aquatile CR182 isolated from freshwater of the Nakdong River.</title>
        <authorList>
            <person name="Choi A."/>
            <person name="Chung E.J."/>
        </authorList>
    </citation>
    <scope>NUCLEOTIDE SEQUENCE [LARGE SCALE GENOMIC DNA]</scope>
    <source>
        <strain evidence="2 3">CR182</strain>
    </source>
</reference>
<protein>
    <submittedName>
        <fullName evidence="2">Acetyl-CoA hydrolase</fullName>
    </submittedName>
</protein>